<evidence type="ECO:0000256" key="1">
    <source>
        <dbReference type="SAM" id="MobiDB-lite"/>
    </source>
</evidence>
<dbReference type="EMBL" id="AAAB01008797">
    <property type="protein sequence ID" value="EAU77757.1"/>
    <property type="molecule type" value="Genomic_DNA"/>
</dbReference>
<dbReference type="Proteomes" id="UP000007062">
    <property type="component" value="Chromosome 3R"/>
</dbReference>
<feature type="region of interest" description="Disordered" evidence="1">
    <location>
        <begin position="33"/>
        <end position="55"/>
    </location>
</feature>
<name>A0NB74_ANOGA</name>
<sequence>AIGTSRRTVVRAVPRVTSLVALRVGREFLFPPGVGGSFHARENDNNKGGKTEVVK</sequence>
<dbReference type="AlphaFoldDB" id="A0NB74"/>
<reference evidence="2" key="4">
    <citation type="journal article" date="2007" name="Genome Biol.">
        <title>Update of the Anopheles gambiae PEST genome assembly.</title>
        <authorList>
            <person name="Sharakhova M.V."/>
            <person name="Hammond M.P."/>
            <person name="Lobo N.F."/>
            <person name="Krzywinski J."/>
            <person name="Unger M.F."/>
            <person name="Hillenmeyer M.E."/>
            <person name="Bruggner R.V."/>
            <person name="Birney E."/>
            <person name="Collins F.H."/>
        </authorList>
    </citation>
    <scope>NUCLEOTIDE SEQUENCE</scope>
    <source>
        <strain evidence="2">PEST</strain>
    </source>
</reference>
<dbReference type="KEGG" id="aga:4578127"/>
<proteinExistence type="predicted"/>
<evidence type="ECO:0000313" key="4">
    <source>
        <dbReference type="Proteomes" id="UP000007062"/>
    </source>
</evidence>
<evidence type="ECO:0000313" key="2">
    <source>
        <dbReference type="EMBL" id="EAU77757.1"/>
    </source>
</evidence>
<reference evidence="2" key="2">
    <citation type="submission" date="2002-03" db="EMBL/GenBank/DDBJ databases">
        <authorList>
            <consortium name="The Anopheles Genome Sequencing Consortium"/>
        </authorList>
    </citation>
    <scope>NUCLEOTIDE SEQUENCE</scope>
    <source>
        <strain evidence="2">PEST</strain>
    </source>
</reference>
<reference evidence="2" key="5">
    <citation type="submission" date="2011-05" db="EMBL/GenBank/DDBJ databases">
        <authorList>
            <consortium name="VectorBase"/>
        </authorList>
    </citation>
    <scope>NUCLEOTIDE SEQUENCE</scope>
    <source>
        <strain evidence="2">PEST</strain>
    </source>
</reference>
<reference evidence="2 3" key="3">
    <citation type="journal article" date="2004" name="Trends Parasitol.">
        <title>The Anopheles gambiae genome: an update.</title>
        <authorList>
            <person name="Mongin E."/>
            <person name="Louis C."/>
            <person name="Holt R.A."/>
            <person name="Birney E."/>
            <person name="Collins F.H."/>
        </authorList>
    </citation>
    <scope>NUCLEOTIDE SEQUENCE</scope>
    <source>
        <strain evidence="2 3">PEST</strain>
    </source>
</reference>
<dbReference type="VEuPathDB" id="VectorBase:AGAP009427"/>
<dbReference type="PaxDb" id="7165-AGAP009427-PA"/>
<feature type="non-terminal residue" evidence="2">
    <location>
        <position position="1"/>
    </location>
</feature>
<feature type="compositionally biased region" description="Basic and acidic residues" evidence="1">
    <location>
        <begin position="39"/>
        <end position="55"/>
    </location>
</feature>
<keyword evidence="4" id="KW-1185">Reference proteome</keyword>
<reference evidence="3" key="6">
    <citation type="submission" date="2021-01" db="UniProtKB">
        <authorList>
            <consortium name="EnsemblMetazoa"/>
        </authorList>
    </citation>
    <scope>IDENTIFICATION</scope>
    <source>
        <strain evidence="3">PEST</strain>
    </source>
</reference>
<organism evidence="2">
    <name type="scientific">Anopheles gambiae</name>
    <name type="common">African malaria mosquito</name>
    <dbReference type="NCBI Taxonomy" id="7165"/>
    <lineage>
        <taxon>Eukaryota</taxon>
        <taxon>Metazoa</taxon>
        <taxon>Ecdysozoa</taxon>
        <taxon>Arthropoda</taxon>
        <taxon>Hexapoda</taxon>
        <taxon>Insecta</taxon>
        <taxon>Pterygota</taxon>
        <taxon>Neoptera</taxon>
        <taxon>Endopterygota</taxon>
        <taxon>Diptera</taxon>
        <taxon>Nematocera</taxon>
        <taxon>Culicoidea</taxon>
        <taxon>Culicidae</taxon>
        <taxon>Anophelinae</taxon>
        <taxon>Anopheles</taxon>
    </lineage>
</organism>
<evidence type="ECO:0000313" key="3">
    <source>
        <dbReference type="EnsemblMetazoa" id="AGAP009427-PA"/>
    </source>
</evidence>
<protein>
    <submittedName>
        <fullName evidence="2">AGAP009427-PA</fullName>
    </submittedName>
</protein>
<dbReference type="HOGENOM" id="CLU_3038259_0_0_1"/>
<accession>A0NB74</accession>
<dbReference type="EnsemblMetazoa" id="AGAP009427-RA">
    <property type="protein sequence ID" value="AGAP009427-PA"/>
    <property type="gene ID" value="AGAP009427"/>
</dbReference>
<reference evidence="2 4" key="1">
    <citation type="journal article" date="2002" name="Science">
        <title>The genome sequence of the malaria mosquito Anopheles gambiae.</title>
        <authorList>
            <person name="Holt R.A."/>
            <person name="Subramanian G.M."/>
            <person name="Halpern A."/>
            <person name="Sutton G.G."/>
            <person name="Charlab R."/>
            <person name="Nusskern D.R."/>
            <person name="Wincker P."/>
            <person name="Clark A.G."/>
            <person name="Ribeiro J.M."/>
            <person name="Wides R."/>
            <person name="Salzberg S.L."/>
            <person name="Loftus B."/>
            <person name="Yandell M."/>
            <person name="Majoros W.H."/>
            <person name="Rusch D.B."/>
            <person name="Lai Z."/>
            <person name="Kraft C.L."/>
            <person name="Abril J.F."/>
            <person name="Anthouard V."/>
            <person name="Arensburger P."/>
            <person name="Atkinson P.W."/>
            <person name="Baden H."/>
            <person name="de Berardinis V."/>
            <person name="Baldwin D."/>
            <person name="Benes V."/>
            <person name="Biedler J."/>
            <person name="Blass C."/>
            <person name="Bolanos R."/>
            <person name="Boscus D."/>
            <person name="Barnstead M."/>
            <person name="Cai S."/>
            <person name="Center A."/>
            <person name="Chaturverdi K."/>
            <person name="Christophides G.K."/>
            <person name="Chrystal M.A."/>
            <person name="Clamp M."/>
            <person name="Cravchik A."/>
            <person name="Curwen V."/>
            <person name="Dana A."/>
            <person name="Delcher A."/>
            <person name="Dew I."/>
            <person name="Evans C.A."/>
            <person name="Flanigan M."/>
            <person name="Grundschober-Freimoser A."/>
            <person name="Friedli L."/>
            <person name="Gu Z."/>
            <person name="Guan P."/>
            <person name="Guigo R."/>
            <person name="Hillenmeyer M.E."/>
            <person name="Hladun S.L."/>
            <person name="Hogan J.R."/>
            <person name="Hong Y.S."/>
            <person name="Hoover J."/>
            <person name="Jaillon O."/>
            <person name="Ke Z."/>
            <person name="Kodira C."/>
            <person name="Kokoza E."/>
            <person name="Koutsos A."/>
            <person name="Letunic I."/>
            <person name="Levitsky A."/>
            <person name="Liang Y."/>
            <person name="Lin J.J."/>
            <person name="Lobo N.F."/>
            <person name="Lopez J.R."/>
            <person name="Malek J.A."/>
            <person name="McIntosh T.C."/>
            <person name="Meister S."/>
            <person name="Miller J."/>
            <person name="Mobarry C."/>
            <person name="Mongin E."/>
            <person name="Murphy S.D."/>
            <person name="O'Brochta D.A."/>
            <person name="Pfannkoch C."/>
            <person name="Qi R."/>
            <person name="Regier M.A."/>
            <person name="Remington K."/>
            <person name="Shao H."/>
            <person name="Sharakhova M.V."/>
            <person name="Sitter C.D."/>
            <person name="Shetty J."/>
            <person name="Smith T.J."/>
            <person name="Strong R."/>
            <person name="Sun J."/>
            <person name="Thomasova D."/>
            <person name="Ton L.Q."/>
            <person name="Topalis P."/>
            <person name="Tu Z."/>
            <person name="Unger M.F."/>
            <person name="Walenz B."/>
            <person name="Wang A."/>
            <person name="Wang J."/>
            <person name="Wang M."/>
            <person name="Wang X."/>
            <person name="Woodford K.J."/>
            <person name="Wortman J.R."/>
            <person name="Wu M."/>
            <person name="Yao A."/>
            <person name="Zdobnov E.M."/>
            <person name="Zhang H."/>
            <person name="Zhao Q."/>
            <person name="Zhao S."/>
            <person name="Zhu S.C."/>
            <person name="Zhimulev I."/>
            <person name="Coluzzi M."/>
            <person name="della Torre A."/>
            <person name="Roth C.W."/>
            <person name="Louis C."/>
            <person name="Kalush F."/>
            <person name="Mural R.J."/>
            <person name="Myers E.W."/>
            <person name="Adams M.D."/>
            <person name="Smith H.O."/>
            <person name="Broder S."/>
            <person name="Gardner M.J."/>
            <person name="Fraser C.M."/>
            <person name="Birney E."/>
            <person name="Bork P."/>
            <person name="Brey P.T."/>
            <person name="Venter J.C."/>
            <person name="Weissenbach J."/>
            <person name="Kafatos F.C."/>
            <person name="Collins F.H."/>
            <person name="Hoffman S.L."/>
        </authorList>
    </citation>
    <scope>NUCLEOTIDE SEQUENCE [LARGE SCALE GENOMIC DNA]</scope>
    <source>
        <strain evidence="2 4">PEST</strain>
    </source>
</reference>
<gene>
    <name evidence="3" type="primary">4578127</name>
    <name evidence="2" type="ORF">AgaP_AGAP009427</name>
</gene>